<evidence type="ECO:0000256" key="1">
    <source>
        <dbReference type="ARBA" id="ARBA00004651"/>
    </source>
</evidence>
<evidence type="ECO:0000256" key="3">
    <source>
        <dbReference type="ARBA" id="ARBA00022475"/>
    </source>
</evidence>
<evidence type="ECO:0000256" key="2">
    <source>
        <dbReference type="ARBA" id="ARBA00022448"/>
    </source>
</evidence>
<dbReference type="GO" id="GO:0022857">
    <property type="term" value="F:transmembrane transporter activity"/>
    <property type="evidence" value="ECO:0007669"/>
    <property type="project" value="InterPro"/>
</dbReference>
<dbReference type="GO" id="GO:0005886">
    <property type="term" value="C:plasma membrane"/>
    <property type="evidence" value="ECO:0007669"/>
    <property type="project" value="UniProtKB-SubCell"/>
</dbReference>
<feature type="transmembrane region" description="Helical" evidence="8">
    <location>
        <begin position="69"/>
        <end position="102"/>
    </location>
</feature>
<evidence type="ECO:0000256" key="6">
    <source>
        <dbReference type="ARBA" id="ARBA00022989"/>
    </source>
</evidence>
<feature type="transmembrane region" description="Helical" evidence="8">
    <location>
        <begin position="312"/>
        <end position="330"/>
    </location>
</feature>
<dbReference type="PANTHER" id="PTHR32196">
    <property type="entry name" value="ABC TRANSPORTER PERMEASE PROTEIN YPHD-RELATED-RELATED"/>
    <property type="match status" value="1"/>
</dbReference>
<dbReference type="EMBL" id="JFHU01000169">
    <property type="protein sequence ID" value="EXX87058.1"/>
    <property type="molecule type" value="Genomic_DNA"/>
</dbReference>
<dbReference type="PANTHER" id="PTHR32196:SF21">
    <property type="entry name" value="ABC TRANSPORTER PERMEASE PROTEIN YPHD-RELATED"/>
    <property type="match status" value="1"/>
</dbReference>
<name>A0A9W5S003_9BACL</name>
<proteinExistence type="predicted"/>
<feature type="transmembrane region" description="Helical" evidence="8">
    <location>
        <begin position="108"/>
        <end position="126"/>
    </location>
</feature>
<dbReference type="InterPro" id="IPR001851">
    <property type="entry name" value="ABC_transp_permease"/>
</dbReference>
<keyword evidence="6 8" id="KW-1133">Transmembrane helix</keyword>
<gene>
    <name evidence="9" type="ORF">BG53_04895</name>
</gene>
<sequence length="341" mass="35211">MKSEANNDTVLAKPVLAGVGRLAPQFLVHYKVPAILFALLFIFTVIWVPEFFNLQNIVNVARQASITGVVAIGMTFVVLTGGIDLSVGSILTVVGVSFAMLIQNGVPIGIAILAVLLIGIVMGLINGAGSTFFGIQPFIMTLAVMAVGTGLALLLSNGTPQSFSLDSKLLAFLGNGSLLGIPGPVWIFAASAAVAGVILKYLPFGRFIYGIGGSLEAARLSGVKTTRILILVYVISGLCAAIAGIITTSRLFVGHPTAGGFIMLDSIAAVVIGGTSLMGGRGSVAGTVAGVCLLAMVANLLNLLGVSPFNQQIAKGLIIIIAVLFTTPDLKDRMKQQWSSL</sequence>
<evidence type="ECO:0000313" key="10">
    <source>
        <dbReference type="Proteomes" id="UP000053750"/>
    </source>
</evidence>
<dbReference type="RefSeq" id="WP_051587770.1">
    <property type="nucleotide sequence ID" value="NZ_KK082156.1"/>
</dbReference>
<keyword evidence="10" id="KW-1185">Reference proteome</keyword>
<evidence type="ECO:0000256" key="5">
    <source>
        <dbReference type="ARBA" id="ARBA00022692"/>
    </source>
</evidence>
<feature type="transmembrane region" description="Helical" evidence="8">
    <location>
        <begin position="176"/>
        <end position="199"/>
    </location>
</feature>
<feature type="transmembrane region" description="Helical" evidence="8">
    <location>
        <begin position="30"/>
        <end position="48"/>
    </location>
</feature>
<evidence type="ECO:0000313" key="9">
    <source>
        <dbReference type="EMBL" id="EXX87058.1"/>
    </source>
</evidence>
<reference evidence="9 10" key="1">
    <citation type="submission" date="2014-02" db="EMBL/GenBank/DDBJ databases">
        <title>Genome sequence of Paenibacillus darwinianus reveals adaptive mechanisms for survival in Antarctic soils.</title>
        <authorList>
            <person name="Dsouza M."/>
            <person name="Taylor M.W."/>
            <person name="Turner S.J."/>
            <person name="Aislabie J."/>
        </authorList>
    </citation>
    <scope>NUCLEOTIDE SEQUENCE [LARGE SCALE GENOMIC DNA]</scope>
    <source>
        <strain evidence="9 10">CE1</strain>
    </source>
</reference>
<keyword evidence="2" id="KW-0813">Transport</keyword>
<comment type="subcellular location">
    <subcellularLocation>
        <location evidence="1">Cell membrane</location>
        <topology evidence="1">Multi-pass membrane protein</topology>
    </subcellularLocation>
</comment>
<protein>
    <submittedName>
        <fullName evidence="9">Ribose ABC transporter permease</fullName>
    </submittedName>
</protein>
<evidence type="ECO:0000256" key="8">
    <source>
        <dbReference type="SAM" id="Phobius"/>
    </source>
</evidence>
<feature type="transmembrane region" description="Helical" evidence="8">
    <location>
        <begin position="228"/>
        <end position="246"/>
    </location>
</feature>
<feature type="transmembrane region" description="Helical" evidence="8">
    <location>
        <begin position="138"/>
        <end position="156"/>
    </location>
</feature>
<dbReference type="OrthoDB" id="9784538at2"/>
<keyword evidence="5 8" id="KW-0812">Transmembrane</keyword>
<keyword evidence="3" id="KW-1003">Cell membrane</keyword>
<comment type="caution">
    <text evidence="9">The sequence shown here is derived from an EMBL/GenBank/DDBJ whole genome shotgun (WGS) entry which is preliminary data.</text>
</comment>
<dbReference type="Pfam" id="PF02653">
    <property type="entry name" value="BPD_transp_2"/>
    <property type="match status" value="1"/>
</dbReference>
<dbReference type="Proteomes" id="UP000053750">
    <property type="component" value="Unassembled WGS sequence"/>
</dbReference>
<dbReference type="CDD" id="cd06579">
    <property type="entry name" value="TM_PBP1_transp_AraH_like"/>
    <property type="match status" value="1"/>
</dbReference>
<dbReference type="AlphaFoldDB" id="A0A9W5S003"/>
<keyword evidence="7 8" id="KW-0472">Membrane</keyword>
<keyword evidence="4" id="KW-0997">Cell inner membrane</keyword>
<feature type="transmembrane region" description="Helical" evidence="8">
    <location>
        <begin position="284"/>
        <end position="306"/>
    </location>
</feature>
<accession>A0A9W5S003</accession>
<evidence type="ECO:0000256" key="4">
    <source>
        <dbReference type="ARBA" id="ARBA00022519"/>
    </source>
</evidence>
<organism evidence="9 10">
    <name type="scientific">Paenibacillus darwinianus</name>
    <dbReference type="NCBI Taxonomy" id="1380763"/>
    <lineage>
        <taxon>Bacteria</taxon>
        <taxon>Bacillati</taxon>
        <taxon>Bacillota</taxon>
        <taxon>Bacilli</taxon>
        <taxon>Bacillales</taxon>
        <taxon>Paenibacillaceae</taxon>
        <taxon>Paenibacillus</taxon>
    </lineage>
</organism>
<evidence type="ECO:0000256" key="7">
    <source>
        <dbReference type="ARBA" id="ARBA00023136"/>
    </source>
</evidence>